<dbReference type="RefSeq" id="WP_184835410.1">
    <property type="nucleotide sequence ID" value="NZ_JACHMN010000002.1"/>
</dbReference>
<keyword evidence="2 7" id="KW-0547">Nucleotide-binding</keyword>
<dbReference type="AlphaFoldDB" id="A0A841BQD3"/>
<keyword evidence="5 7" id="KW-0030">Aminoacyl-tRNA synthetase</keyword>
<dbReference type="GO" id="GO:0006431">
    <property type="term" value="P:methionyl-tRNA aminoacylation"/>
    <property type="evidence" value="ECO:0007669"/>
    <property type="project" value="TreeGrafter"/>
</dbReference>
<dbReference type="InterPro" id="IPR014729">
    <property type="entry name" value="Rossmann-like_a/b/a_fold"/>
</dbReference>
<dbReference type="Pfam" id="PF09334">
    <property type="entry name" value="tRNA-synt_1g"/>
    <property type="match status" value="1"/>
</dbReference>
<name>A0A841BQD3_9ACTN</name>
<evidence type="ECO:0000256" key="3">
    <source>
        <dbReference type="ARBA" id="ARBA00022840"/>
    </source>
</evidence>
<dbReference type="GO" id="GO:0005829">
    <property type="term" value="C:cytosol"/>
    <property type="evidence" value="ECO:0007669"/>
    <property type="project" value="TreeGrafter"/>
</dbReference>
<dbReference type="InterPro" id="IPR015413">
    <property type="entry name" value="Methionyl/Leucyl_tRNA_Synth"/>
</dbReference>
<dbReference type="Gene3D" id="3.40.50.620">
    <property type="entry name" value="HUPs"/>
    <property type="match status" value="1"/>
</dbReference>
<proteinExistence type="inferred from homology"/>
<comment type="catalytic activity">
    <reaction evidence="6">
        <text>tRNA(Met) + L-methionine + ATP = L-methionyl-tRNA(Met) + AMP + diphosphate</text>
        <dbReference type="Rhea" id="RHEA:13481"/>
        <dbReference type="Rhea" id="RHEA-COMP:9667"/>
        <dbReference type="Rhea" id="RHEA-COMP:9698"/>
        <dbReference type="ChEBI" id="CHEBI:30616"/>
        <dbReference type="ChEBI" id="CHEBI:33019"/>
        <dbReference type="ChEBI" id="CHEBI:57844"/>
        <dbReference type="ChEBI" id="CHEBI:78442"/>
        <dbReference type="ChEBI" id="CHEBI:78530"/>
        <dbReference type="ChEBI" id="CHEBI:456215"/>
        <dbReference type="EC" id="6.1.1.10"/>
    </reaction>
</comment>
<dbReference type="InterPro" id="IPR023458">
    <property type="entry name" value="Met-tRNA_ligase_1"/>
</dbReference>
<evidence type="ECO:0000256" key="2">
    <source>
        <dbReference type="ARBA" id="ARBA00022741"/>
    </source>
</evidence>
<comment type="caution">
    <text evidence="9">The sequence shown here is derived from an EMBL/GenBank/DDBJ whole genome shotgun (WGS) entry which is preliminary data.</text>
</comment>
<feature type="domain" description="Methionyl/Leucyl tRNA synthetase" evidence="8">
    <location>
        <begin position="8"/>
        <end position="378"/>
    </location>
</feature>
<dbReference type="PANTHER" id="PTHR45765:SF1">
    <property type="entry name" value="METHIONINE--TRNA LIGASE, CYTOPLASMIC"/>
    <property type="match status" value="1"/>
</dbReference>
<dbReference type="InterPro" id="IPR001412">
    <property type="entry name" value="aa-tRNA-synth_I_CS"/>
</dbReference>
<evidence type="ECO:0000256" key="5">
    <source>
        <dbReference type="ARBA" id="ARBA00023146"/>
    </source>
</evidence>
<dbReference type="EC" id="6.1.1.10" evidence="9"/>
<sequence length="449" mass="48499">MTTDKLVVITMPQPTVNGPLHIGHLSGPYVAADIAARAARARGVRAILSTGLDVHQNYVLLQAERTGIPVEKMLTEFRTEIVETYRLAGIRHDNFTDPLLPGHDIIIDGLVNRLITSGAVHLTEFDLKVCSDCDRTLYQSYVTGRCSRCGGEAAGGACEGCGSFTSAQDLVDPVCGVCGGAARTVPTVLPVLRMEDYRDRLTELWVRAELPSRVRSLIAHHLRVGLPAVPLAYPADWGVPGTAAIAGMRVDAHAEVALTDLYGIARHVYPDAETLGDYRAAWGEVGELWHCHGIDNAFWYAVYWPAIWAAAGLDPLPLTGLAVNEFYTLDGRKFSTSRNHAIWANELLTGEDPAIVRLYLAWDRPDRYASDFTMAAFTAFRDRVAPLLDGTAPTTPMPPELAAAELARGLAALRLDGFSPPTAARCLLTLLAAGAPDVEPLRSALTGRG</sequence>
<keyword evidence="4 7" id="KW-0648">Protein biosynthesis</keyword>
<organism evidence="9 10">
    <name type="scientific">Allocatelliglobosispora scoriae</name>
    <dbReference type="NCBI Taxonomy" id="643052"/>
    <lineage>
        <taxon>Bacteria</taxon>
        <taxon>Bacillati</taxon>
        <taxon>Actinomycetota</taxon>
        <taxon>Actinomycetes</taxon>
        <taxon>Micromonosporales</taxon>
        <taxon>Micromonosporaceae</taxon>
        <taxon>Allocatelliglobosispora</taxon>
    </lineage>
</organism>
<evidence type="ECO:0000256" key="7">
    <source>
        <dbReference type="RuleBase" id="RU363039"/>
    </source>
</evidence>
<dbReference type="PROSITE" id="PS00178">
    <property type="entry name" value="AA_TRNA_LIGASE_I"/>
    <property type="match status" value="1"/>
</dbReference>
<evidence type="ECO:0000313" key="10">
    <source>
        <dbReference type="Proteomes" id="UP000587527"/>
    </source>
</evidence>
<evidence type="ECO:0000259" key="8">
    <source>
        <dbReference type="Pfam" id="PF09334"/>
    </source>
</evidence>
<keyword evidence="1 7" id="KW-0436">Ligase</keyword>
<evidence type="ECO:0000256" key="4">
    <source>
        <dbReference type="ARBA" id="ARBA00022917"/>
    </source>
</evidence>
<dbReference type="InterPro" id="IPR029038">
    <property type="entry name" value="MetRS_Zn"/>
</dbReference>
<dbReference type="GO" id="GO:0005524">
    <property type="term" value="F:ATP binding"/>
    <property type="evidence" value="ECO:0007669"/>
    <property type="project" value="UniProtKB-KW"/>
</dbReference>
<dbReference type="EMBL" id="JACHMN010000002">
    <property type="protein sequence ID" value="MBB5869041.1"/>
    <property type="molecule type" value="Genomic_DNA"/>
</dbReference>
<keyword evidence="10" id="KW-1185">Reference proteome</keyword>
<accession>A0A841BQD3</accession>
<evidence type="ECO:0000256" key="1">
    <source>
        <dbReference type="ARBA" id="ARBA00022598"/>
    </source>
</evidence>
<reference evidence="9 10" key="1">
    <citation type="submission" date="2020-08" db="EMBL/GenBank/DDBJ databases">
        <title>Sequencing the genomes of 1000 actinobacteria strains.</title>
        <authorList>
            <person name="Klenk H.-P."/>
        </authorList>
    </citation>
    <scope>NUCLEOTIDE SEQUENCE [LARGE SCALE GENOMIC DNA]</scope>
    <source>
        <strain evidence="9 10">DSM 45362</strain>
    </source>
</reference>
<gene>
    <name evidence="9" type="ORF">F4553_002420</name>
</gene>
<keyword evidence="3 7" id="KW-0067">ATP-binding</keyword>
<dbReference type="Gene3D" id="2.20.28.20">
    <property type="entry name" value="Methionyl-tRNA synthetase, Zn-domain"/>
    <property type="match status" value="1"/>
</dbReference>
<evidence type="ECO:0000256" key="6">
    <source>
        <dbReference type="ARBA" id="ARBA00047364"/>
    </source>
</evidence>
<dbReference type="PANTHER" id="PTHR45765">
    <property type="entry name" value="METHIONINE--TRNA LIGASE"/>
    <property type="match status" value="1"/>
</dbReference>
<comment type="similarity">
    <text evidence="7">Belongs to the class-I aminoacyl-tRNA synthetase family.</text>
</comment>
<evidence type="ECO:0000313" key="9">
    <source>
        <dbReference type="EMBL" id="MBB5869041.1"/>
    </source>
</evidence>
<dbReference type="Proteomes" id="UP000587527">
    <property type="component" value="Unassembled WGS sequence"/>
</dbReference>
<dbReference type="SUPFAM" id="SSF52374">
    <property type="entry name" value="Nucleotidylyl transferase"/>
    <property type="match status" value="1"/>
</dbReference>
<protein>
    <submittedName>
        <fullName evidence="9">Methionyl-tRNA synthetase</fullName>
        <ecNumber evidence="9">6.1.1.10</ecNumber>
    </submittedName>
</protein>
<dbReference type="GO" id="GO:0004825">
    <property type="term" value="F:methionine-tRNA ligase activity"/>
    <property type="evidence" value="ECO:0007669"/>
    <property type="project" value="UniProtKB-EC"/>
</dbReference>